<evidence type="ECO:0000313" key="4">
    <source>
        <dbReference type="Proteomes" id="UP000001307"/>
    </source>
</evidence>
<feature type="compositionally biased region" description="Basic residues" evidence="2">
    <location>
        <begin position="318"/>
        <end position="328"/>
    </location>
</feature>
<proteinExistence type="predicted"/>
<evidence type="ECO:0000256" key="1">
    <source>
        <dbReference type="SAM" id="Coils"/>
    </source>
</evidence>
<keyword evidence="4" id="KW-1185">Reference proteome</keyword>
<feature type="compositionally biased region" description="Basic and acidic residues" evidence="2">
    <location>
        <begin position="329"/>
        <end position="360"/>
    </location>
</feature>
<feature type="compositionally biased region" description="Basic residues" evidence="2">
    <location>
        <begin position="370"/>
        <end position="381"/>
    </location>
</feature>
<evidence type="ECO:0000313" key="3">
    <source>
        <dbReference type="EMBL" id="CBY22440.1"/>
    </source>
</evidence>
<protein>
    <submittedName>
        <fullName evidence="3">Uncharacterized protein</fullName>
    </submittedName>
</protein>
<accession>E4WZ45</accession>
<sequence>MELLPLDFGAASTSKSVALKAIKPLGLVTNTKVEITATQFYEMVTHRRTSARYVALDRVVQEAVRKFERSMDETESVSNEMQELQNKRRERTRLQLAIRGGTATQEDRQLYERSQDLDDVFDELLAKETRASTESEKSWERLEKAKLRLKEYAMETYFSHVFEEDSRYYKEGGTAISLDQPEKEDTKVVGAAWVQFWLKDTELEKISVNSVKPMVKRYEDCVPASNPDYHAIKHLLDLLTTTPTMTRYDFLNKVRFTLRESCCVKHHGDPKLRKEALYLYGKCTEEQRQWLNSDALSEADRRKALARQSGSRNDNKKGQKKQHKKRKRYSEPNEGRGDKFDQPRERDQGYERQNRDHQQRDNSQNSGRGRGGHRGRGRGGHHQREAHNQHQQQK</sequence>
<gene>
    <name evidence="3" type="ORF">GSOID_T00013194001</name>
</gene>
<name>E4WZ45_OIKDI</name>
<dbReference type="EMBL" id="FN653019">
    <property type="protein sequence ID" value="CBY22440.1"/>
    <property type="molecule type" value="Genomic_DNA"/>
</dbReference>
<keyword evidence="1" id="KW-0175">Coiled coil</keyword>
<dbReference type="Proteomes" id="UP000001307">
    <property type="component" value="Unassembled WGS sequence"/>
</dbReference>
<reference evidence="3" key="1">
    <citation type="journal article" date="2010" name="Science">
        <title>Plasticity of animal genome architecture unmasked by rapid evolution of a pelagic tunicate.</title>
        <authorList>
            <person name="Denoeud F."/>
            <person name="Henriet S."/>
            <person name="Mungpakdee S."/>
            <person name="Aury J.M."/>
            <person name="Da Silva C."/>
            <person name="Brinkmann H."/>
            <person name="Mikhaleva J."/>
            <person name="Olsen L.C."/>
            <person name="Jubin C."/>
            <person name="Canestro C."/>
            <person name="Bouquet J.M."/>
            <person name="Danks G."/>
            <person name="Poulain J."/>
            <person name="Campsteijn C."/>
            <person name="Adamski M."/>
            <person name="Cross I."/>
            <person name="Yadetie F."/>
            <person name="Muffato M."/>
            <person name="Louis A."/>
            <person name="Butcher S."/>
            <person name="Tsagkogeorga G."/>
            <person name="Konrad A."/>
            <person name="Singh S."/>
            <person name="Jensen M.F."/>
            <person name="Cong E.H."/>
            <person name="Eikeseth-Otteraa H."/>
            <person name="Noel B."/>
            <person name="Anthouard V."/>
            <person name="Porcel B.M."/>
            <person name="Kachouri-Lafond R."/>
            <person name="Nishino A."/>
            <person name="Ugolini M."/>
            <person name="Chourrout P."/>
            <person name="Nishida H."/>
            <person name="Aasland R."/>
            <person name="Huzurbazar S."/>
            <person name="Westhof E."/>
            <person name="Delsuc F."/>
            <person name="Lehrach H."/>
            <person name="Reinhardt R."/>
            <person name="Weissenbach J."/>
            <person name="Roy S.W."/>
            <person name="Artiguenave F."/>
            <person name="Postlethwait J.H."/>
            <person name="Manak J.R."/>
            <person name="Thompson E.M."/>
            <person name="Jaillon O."/>
            <person name="Du Pasquier L."/>
            <person name="Boudinot P."/>
            <person name="Liberles D.A."/>
            <person name="Volff J.N."/>
            <person name="Philippe H."/>
            <person name="Lenhard B."/>
            <person name="Roest Crollius H."/>
            <person name="Wincker P."/>
            <person name="Chourrout D."/>
        </authorList>
    </citation>
    <scope>NUCLEOTIDE SEQUENCE [LARGE SCALE GENOMIC DNA]</scope>
</reference>
<feature type="region of interest" description="Disordered" evidence="2">
    <location>
        <begin position="297"/>
        <end position="394"/>
    </location>
</feature>
<organism evidence="3">
    <name type="scientific">Oikopleura dioica</name>
    <name type="common">Tunicate</name>
    <dbReference type="NCBI Taxonomy" id="34765"/>
    <lineage>
        <taxon>Eukaryota</taxon>
        <taxon>Metazoa</taxon>
        <taxon>Chordata</taxon>
        <taxon>Tunicata</taxon>
        <taxon>Appendicularia</taxon>
        <taxon>Copelata</taxon>
        <taxon>Oikopleuridae</taxon>
        <taxon>Oikopleura</taxon>
    </lineage>
</organism>
<dbReference type="InParanoid" id="E4WZ45"/>
<feature type="coiled-coil region" evidence="1">
    <location>
        <begin position="67"/>
        <end position="97"/>
    </location>
</feature>
<evidence type="ECO:0000256" key="2">
    <source>
        <dbReference type="SAM" id="MobiDB-lite"/>
    </source>
</evidence>
<dbReference type="AlphaFoldDB" id="E4WZ45"/>